<keyword evidence="7 8" id="KW-0472">Membrane</keyword>
<comment type="subcellular location">
    <subcellularLocation>
        <location evidence="1">Cell inner membrane</location>
        <topology evidence="1">Multi-pass membrane protein</topology>
    </subcellularLocation>
</comment>
<organism evidence="10 11">
    <name type="scientific">Clostridium vincentii</name>
    <dbReference type="NCBI Taxonomy" id="52704"/>
    <lineage>
        <taxon>Bacteria</taxon>
        <taxon>Bacillati</taxon>
        <taxon>Bacillota</taxon>
        <taxon>Clostridia</taxon>
        <taxon>Eubacteriales</taxon>
        <taxon>Clostridiaceae</taxon>
        <taxon>Clostridium</taxon>
    </lineage>
</organism>
<dbReference type="OrthoDB" id="9805682at2"/>
<dbReference type="PRINTS" id="PR00812">
    <property type="entry name" value="BCTERIALGSPF"/>
</dbReference>
<accession>A0A2T0BC26</accession>
<dbReference type="PANTHER" id="PTHR30012">
    <property type="entry name" value="GENERAL SECRETION PATHWAY PROTEIN"/>
    <property type="match status" value="1"/>
</dbReference>
<gene>
    <name evidence="10" type="primary">gspF</name>
    <name evidence="10" type="ORF">CLVI_24780</name>
</gene>
<keyword evidence="3" id="KW-1003">Cell membrane</keyword>
<feature type="transmembrane region" description="Helical" evidence="8">
    <location>
        <begin position="373"/>
        <end position="394"/>
    </location>
</feature>
<feature type="transmembrane region" description="Helical" evidence="8">
    <location>
        <begin position="168"/>
        <end position="193"/>
    </location>
</feature>
<dbReference type="FunFam" id="1.20.81.30:FF:000001">
    <property type="entry name" value="Type II secretion system protein F"/>
    <property type="match status" value="2"/>
</dbReference>
<evidence type="ECO:0000256" key="4">
    <source>
        <dbReference type="ARBA" id="ARBA00022519"/>
    </source>
</evidence>
<protein>
    <submittedName>
        <fullName evidence="10">Putative type II secretion system protein F</fullName>
    </submittedName>
</protein>
<dbReference type="EMBL" id="PVXQ01000029">
    <property type="protein sequence ID" value="PRR81451.1"/>
    <property type="molecule type" value="Genomic_DNA"/>
</dbReference>
<feature type="transmembrane region" description="Helical" evidence="8">
    <location>
        <begin position="213"/>
        <end position="238"/>
    </location>
</feature>
<feature type="domain" description="Type II secretion system protein GspF" evidence="9">
    <location>
        <begin position="270"/>
        <end position="392"/>
    </location>
</feature>
<evidence type="ECO:0000313" key="10">
    <source>
        <dbReference type="EMBL" id="PRR81451.1"/>
    </source>
</evidence>
<evidence type="ECO:0000256" key="8">
    <source>
        <dbReference type="SAM" id="Phobius"/>
    </source>
</evidence>
<keyword evidence="6 8" id="KW-1133">Transmembrane helix</keyword>
<feature type="domain" description="Type II secretion system protein GspF" evidence="9">
    <location>
        <begin position="67"/>
        <end position="190"/>
    </location>
</feature>
<dbReference type="InterPro" id="IPR018076">
    <property type="entry name" value="T2SS_GspF_dom"/>
</dbReference>
<name>A0A2T0BC26_9CLOT</name>
<dbReference type="RefSeq" id="WP_106060411.1">
    <property type="nucleotide sequence ID" value="NZ_PVXQ01000029.1"/>
</dbReference>
<dbReference type="InterPro" id="IPR003004">
    <property type="entry name" value="GspF/PilC"/>
</dbReference>
<sequence length="400" mass="44395">MGKYKYRAMKNDGTKVNAECEGKSKDEVLSMITSNGYYPLKIEEIIESKNIEFTFMERIKVRDLSIFCRQMYTMLDAGVPITNSLALLSEQMSNKKFKKIIEEMDEDVKKGEMFSSSMKKHPKVFPQLLISMIESGEVSGNLDEMMLRMSTHFEKESKIANKVKGAMIYPAVLSVVAVIAVMVIMVVVMPTFIEMFASSGVELPPSTKILMGLSGFLSKNIVLVIVIMVASIVGFNFYKQTEGGIRNISILKLKIPIIRELNKKIIVSRFTRTLSTLLSSGVPLVQSLPIVSGVLGNTIAEEAMDKIRERVMRGDGLSGPIGENPIFPPMLSSMIKIGEESGALDDILNKTADFYDEEVEQAIQTTTALIEPALIIVMGVVVGFIIMSIMTPMFNMYGQI</sequence>
<evidence type="ECO:0000256" key="3">
    <source>
        <dbReference type="ARBA" id="ARBA00022475"/>
    </source>
</evidence>
<evidence type="ECO:0000256" key="5">
    <source>
        <dbReference type="ARBA" id="ARBA00022692"/>
    </source>
</evidence>
<evidence type="ECO:0000256" key="1">
    <source>
        <dbReference type="ARBA" id="ARBA00004429"/>
    </source>
</evidence>
<proteinExistence type="inferred from homology"/>
<keyword evidence="4" id="KW-0997">Cell inner membrane</keyword>
<dbReference type="PANTHER" id="PTHR30012:SF0">
    <property type="entry name" value="TYPE II SECRETION SYSTEM PROTEIN F-RELATED"/>
    <property type="match status" value="1"/>
</dbReference>
<evidence type="ECO:0000256" key="2">
    <source>
        <dbReference type="ARBA" id="ARBA00005745"/>
    </source>
</evidence>
<comment type="similarity">
    <text evidence="2">Belongs to the GSP F family.</text>
</comment>
<dbReference type="AlphaFoldDB" id="A0A2T0BC26"/>
<dbReference type="Proteomes" id="UP000239471">
    <property type="component" value="Unassembled WGS sequence"/>
</dbReference>
<evidence type="ECO:0000313" key="11">
    <source>
        <dbReference type="Proteomes" id="UP000239471"/>
    </source>
</evidence>
<reference evidence="10 11" key="1">
    <citation type="submission" date="2018-03" db="EMBL/GenBank/DDBJ databases">
        <title>Genome sequence of Clostridium vincentii DSM 10228.</title>
        <authorList>
            <person name="Poehlein A."/>
            <person name="Daniel R."/>
        </authorList>
    </citation>
    <scope>NUCLEOTIDE SEQUENCE [LARGE SCALE GENOMIC DNA]</scope>
    <source>
        <strain evidence="10 11">DSM 10228</strain>
    </source>
</reference>
<dbReference type="GO" id="GO:0005886">
    <property type="term" value="C:plasma membrane"/>
    <property type="evidence" value="ECO:0007669"/>
    <property type="project" value="UniProtKB-SubCell"/>
</dbReference>
<keyword evidence="5 8" id="KW-0812">Transmembrane</keyword>
<evidence type="ECO:0000256" key="6">
    <source>
        <dbReference type="ARBA" id="ARBA00022989"/>
    </source>
</evidence>
<evidence type="ECO:0000259" key="9">
    <source>
        <dbReference type="Pfam" id="PF00482"/>
    </source>
</evidence>
<dbReference type="InterPro" id="IPR042094">
    <property type="entry name" value="T2SS_GspF_sf"/>
</dbReference>
<dbReference type="Pfam" id="PF00482">
    <property type="entry name" value="T2SSF"/>
    <property type="match status" value="2"/>
</dbReference>
<keyword evidence="11" id="KW-1185">Reference proteome</keyword>
<dbReference type="Gene3D" id="1.20.81.30">
    <property type="entry name" value="Type II secretion system (T2SS), domain F"/>
    <property type="match status" value="2"/>
</dbReference>
<comment type="caution">
    <text evidence="10">The sequence shown here is derived from an EMBL/GenBank/DDBJ whole genome shotgun (WGS) entry which is preliminary data.</text>
</comment>
<evidence type="ECO:0000256" key="7">
    <source>
        <dbReference type="ARBA" id="ARBA00023136"/>
    </source>
</evidence>